<sequence>MRISTKTSIALHLLILLDVFKEQKLTSELLAMSIGSNPVVVRNTLGRLKKAGIVDVQRGTGGAALVTAPEDISIWRVYQAVDTVSLDALVGVHPNPSPDCPVGSKINKLLEKPYLAISDAVQEAMSNYTLKQLLDEYEYLSSEETGG</sequence>
<dbReference type="InterPro" id="IPR036388">
    <property type="entry name" value="WH-like_DNA-bd_sf"/>
</dbReference>
<keyword evidence="2" id="KW-1185">Reference proteome</keyword>
<dbReference type="Pfam" id="PF02082">
    <property type="entry name" value="Rrf2"/>
    <property type="match status" value="1"/>
</dbReference>
<dbReference type="PANTHER" id="PTHR33221">
    <property type="entry name" value="WINGED HELIX-TURN-HELIX TRANSCRIPTIONAL REGULATOR, RRF2 FAMILY"/>
    <property type="match status" value="1"/>
</dbReference>
<dbReference type="PROSITE" id="PS51197">
    <property type="entry name" value="HTH_RRF2_2"/>
    <property type="match status" value="1"/>
</dbReference>
<dbReference type="InterPro" id="IPR000944">
    <property type="entry name" value="Tscrpt_reg_Rrf2"/>
</dbReference>
<accession>A0ABS3HLZ6</accession>
<dbReference type="EMBL" id="JAFLVR010000062">
    <property type="protein sequence ID" value="MBO0454466.1"/>
    <property type="molecule type" value="Genomic_DNA"/>
</dbReference>
<reference evidence="1 2" key="1">
    <citation type="submission" date="2021-03" db="EMBL/GenBank/DDBJ databases">
        <title>Enterococcal diversity collection.</title>
        <authorList>
            <person name="Gilmore M.S."/>
            <person name="Schwartzman J."/>
            <person name="Van Tyne D."/>
            <person name="Martin M."/>
            <person name="Earl A.M."/>
            <person name="Manson A.L."/>
            <person name="Straub T."/>
            <person name="Salamzade R."/>
            <person name="Saavedra J."/>
            <person name="Lebreton F."/>
            <person name="Prichula J."/>
            <person name="Schaufler K."/>
            <person name="Gaca A."/>
            <person name="Sgardioli B."/>
            <person name="Wagenaar J."/>
            <person name="Strong T."/>
        </authorList>
    </citation>
    <scope>NUCLEOTIDE SEQUENCE [LARGE SCALE GENOMIC DNA]</scope>
    <source>
        <strain evidence="1 2">MJM16</strain>
    </source>
</reference>
<name>A0ABS3HLZ6_9ENTE</name>
<dbReference type="InterPro" id="IPR036390">
    <property type="entry name" value="WH_DNA-bd_sf"/>
</dbReference>
<proteinExistence type="predicted"/>
<dbReference type="Proteomes" id="UP000664495">
    <property type="component" value="Unassembled WGS sequence"/>
</dbReference>
<gene>
    <name evidence="1" type="ORF">JZO85_19585</name>
</gene>
<dbReference type="RefSeq" id="WP_207110202.1">
    <property type="nucleotide sequence ID" value="NZ_JAFLVR010000062.1"/>
</dbReference>
<dbReference type="SUPFAM" id="SSF46785">
    <property type="entry name" value="Winged helix' DNA-binding domain"/>
    <property type="match status" value="1"/>
</dbReference>
<organism evidence="1 2">
    <name type="scientific">Candidatus Enterococcus murrayae</name>
    <dbReference type="NCBI Taxonomy" id="2815321"/>
    <lineage>
        <taxon>Bacteria</taxon>
        <taxon>Bacillati</taxon>
        <taxon>Bacillota</taxon>
        <taxon>Bacilli</taxon>
        <taxon>Lactobacillales</taxon>
        <taxon>Enterococcaceae</taxon>
        <taxon>Enterococcus</taxon>
    </lineage>
</organism>
<dbReference type="PANTHER" id="PTHR33221:SF15">
    <property type="entry name" value="HTH-TYPE TRANSCRIPTIONAL REGULATOR YWGB-RELATED"/>
    <property type="match status" value="1"/>
</dbReference>
<comment type="caution">
    <text evidence="1">The sequence shown here is derived from an EMBL/GenBank/DDBJ whole genome shotgun (WGS) entry which is preliminary data.</text>
</comment>
<evidence type="ECO:0000313" key="1">
    <source>
        <dbReference type="EMBL" id="MBO0454466.1"/>
    </source>
</evidence>
<dbReference type="Gene3D" id="1.10.10.10">
    <property type="entry name" value="Winged helix-like DNA-binding domain superfamily/Winged helix DNA-binding domain"/>
    <property type="match status" value="1"/>
</dbReference>
<protein>
    <submittedName>
        <fullName evidence="1">Rrf2 family transcriptional regulator</fullName>
    </submittedName>
</protein>
<evidence type="ECO:0000313" key="2">
    <source>
        <dbReference type="Proteomes" id="UP000664495"/>
    </source>
</evidence>